<dbReference type="InterPro" id="IPR001110">
    <property type="entry name" value="UPF0012_CS"/>
</dbReference>
<dbReference type="PROSITE" id="PS01227">
    <property type="entry name" value="UPF0012"/>
    <property type="match status" value="1"/>
</dbReference>
<evidence type="ECO:0000259" key="3">
    <source>
        <dbReference type="PROSITE" id="PS50263"/>
    </source>
</evidence>
<protein>
    <submittedName>
        <fullName evidence="4">Putative amidohydrolase</fullName>
    </submittedName>
</protein>
<evidence type="ECO:0000313" key="5">
    <source>
        <dbReference type="Proteomes" id="UP000295783"/>
    </source>
</evidence>
<dbReference type="AlphaFoldDB" id="A0A4R6X2F2"/>
<dbReference type="RefSeq" id="WP_133611659.1">
    <property type="nucleotide sequence ID" value="NZ_SNYW01000002.1"/>
</dbReference>
<dbReference type="InterPro" id="IPR050345">
    <property type="entry name" value="Aliph_Amidase/BUP"/>
</dbReference>
<proteinExistence type="inferred from homology"/>
<accession>A0A4R6X2F2</accession>
<dbReference type="InterPro" id="IPR003010">
    <property type="entry name" value="C-N_Hydrolase"/>
</dbReference>
<dbReference type="Proteomes" id="UP000295783">
    <property type="component" value="Unassembled WGS sequence"/>
</dbReference>
<reference evidence="4 5" key="1">
    <citation type="submission" date="2019-03" db="EMBL/GenBank/DDBJ databases">
        <title>Genomic Encyclopedia of Type Strains, Phase III (KMG-III): the genomes of soil and plant-associated and newly described type strains.</title>
        <authorList>
            <person name="Whitman W."/>
        </authorList>
    </citation>
    <scope>NUCLEOTIDE SEQUENCE [LARGE SCALE GENOMIC DNA]</scope>
    <source>
        <strain evidence="4 5">CGMCC 1.7660</strain>
    </source>
</reference>
<dbReference type="SUPFAM" id="SSF56317">
    <property type="entry name" value="Carbon-nitrogen hydrolase"/>
    <property type="match status" value="1"/>
</dbReference>
<name>A0A4R6X2F2_9PROT</name>
<comment type="similarity">
    <text evidence="1">Belongs to the carbon-nitrogen hydrolase superfamily. NIT1/NIT2 family.</text>
</comment>
<dbReference type="Pfam" id="PF00795">
    <property type="entry name" value="CN_hydrolase"/>
    <property type="match status" value="1"/>
</dbReference>
<dbReference type="InterPro" id="IPR036526">
    <property type="entry name" value="C-N_Hydrolase_sf"/>
</dbReference>
<dbReference type="OrthoDB" id="9803803at2"/>
<dbReference type="PROSITE" id="PS50263">
    <property type="entry name" value="CN_HYDROLASE"/>
    <property type="match status" value="1"/>
</dbReference>
<dbReference type="CDD" id="cd07576">
    <property type="entry name" value="R-amidase_like"/>
    <property type="match status" value="1"/>
</dbReference>
<gene>
    <name evidence="4" type="ORF">A8950_0240</name>
</gene>
<organism evidence="4 5">
    <name type="scientific">Dongia mobilis</name>
    <dbReference type="NCBI Taxonomy" id="578943"/>
    <lineage>
        <taxon>Bacteria</taxon>
        <taxon>Pseudomonadati</taxon>
        <taxon>Pseudomonadota</taxon>
        <taxon>Alphaproteobacteria</taxon>
        <taxon>Rhodospirillales</taxon>
        <taxon>Dongiaceae</taxon>
        <taxon>Dongia</taxon>
    </lineage>
</organism>
<evidence type="ECO:0000313" key="4">
    <source>
        <dbReference type="EMBL" id="TDQ85454.1"/>
    </source>
</evidence>
<comment type="caution">
    <text evidence="4">The sequence shown here is derived from an EMBL/GenBank/DDBJ whole genome shotgun (WGS) entry which is preliminary data.</text>
</comment>
<dbReference type="PANTHER" id="PTHR43674:SF2">
    <property type="entry name" value="BETA-UREIDOPROPIONASE"/>
    <property type="match status" value="1"/>
</dbReference>
<dbReference type="GO" id="GO:0016811">
    <property type="term" value="F:hydrolase activity, acting on carbon-nitrogen (but not peptide) bonds, in linear amides"/>
    <property type="evidence" value="ECO:0007669"/>
    <property type="project" value="UniProtKB-ARBA"/>
</dbReference>
<sequence length="260" mass="27674">MRLALYQNDSKPSDVAHQLASLRRVARDLRGEADLLVTPELFASGYRLPPAELQRLAEPAAGPFVGALADIAREAGLAILCGFPERDGALVFNSAIAIGRDGATLALYRKLHLPSDDERAAFAAGGRIVTFDLLGFHVAPLICYDIEFPEAARACARAGAELILVPTALRRHWHEIARQVIPVRARESGAFLAYCNFAGSESDWDYAGLSSICGPDGAVLALAGEAEGVIVATLNHGAVAAARARLPYLRDCRFGVSGPD</sequence>
<evidence type="ECO:0000256" key="1">
    <source>
        <dbReference type="ARBA" id="ARBA00010613"/>
    </source>
</evidence>
<keyword evidence="2 4" id="KW-0378">Hydrolase</keyword>
<evidence type="ECO:0000256" key="2">
    <source>
        <dbReference type="ARBA" id="ARBA00022801"/>
    </source>
</evidence>
<dbReference type="EMBL" id="SNYW01000002">
    <property type="protein sequence ID" value="TDQ85454.1"/>
    <property type="molecule type" value="Genomic_DNA"/>
</dbReference>
<dbReference type="InterPro" id="IPR044083">
    <property type="entry name" value="RamA-like"/>
</dbReference>
<keyword evidence="5" id="KW-1185">Reference proteome</keyword>
<feature type="domain" description="CN hydrolase" evidence="3">
    <location>
        <begin position="1"/>
        <end position="236"/>
    </location>
</feature>
<dbReference type="PANTHER" id="PTHR43674">
    <property type="entry name" value="NITRILASE C965.09-RELATED"/>
    <property type="match status" value="1"/>
</dbReference>
<dbReference type="Gene3D" id="3.60.110.10">
    <property type="entry name" value="Carbon-nitrogen hydrolase"/>
    <property type="match status" value="1"/>
</dbReference>